<organism evidence="3">
    <name type="scientific">Salmonella enterica</name>
    <name type="common">Salmonella choleraesuis</name>
    <dbReference type="NCBI Taxonomy" id="28901"/>
    <lineage>
        <taxon>Bacteria</taxon>
        <taxon>Pseudomonadati</taxon>
        <taxon>Pseudomonadota</taxon>
        <taxon>Gammaproteobacteria</taxon>
        <taxon>Enterobacterales</taxon>
        <taxon>Enterobacteriaceae</taxon>
        <taxon>Salmonella</taxon>
    </lineage>
</organism>
<dbReference type="Pfam" id="PF00419">
    <property type="entry name" value="Fimbrial"/>
    <property type="match status" value="1"/>
</dbReference>
<protein>
    <submittedName>
        <fullName evidence="3">Type 1 fimbrial protein</fullName>
    </submittedName>
</protein>
<proteinExistence type="predicted"/>
<dbReference type="AlphaFoldDB" id="A0A5U7LWD0"/>
<evidence type="ECO:0000256" key="1">
    <source>
        <dbReference type="SAM" id="SignalP"/>
    </source>
</evidence>
<dbReference type="GO" id="GO:0043709">
    <property type="term" value="P:cell adhesion involved in single-species biofilm formation"/>
    <property type="evidence" value="ECO:0007669"/>
    <property type="project" value="TreeGrafter"/>
</dbReference>
<dbReference type="InterPro" id="IPR008966">
    <property type="entry name" value="Adhesion_dom_sf"/>
</dbReference>
<name>A0A5U7LWD0_SALER</name>
<comment type="caution">
    <text evidence="3">The sequence shown here is derived from an EMBL/GenBank/DDBJ whole genome shotgun (WGS) entry which is preliminary data.</text>
</comment>
<dbReference type="InterPro" id="IPR000259">
    <property type="entry name" value="Adhesion_dom_fimbrial"/>
</dbReference>
<reference evidence="3" key="1">
    <citation type="submission" date="2018-07" db="EMBL/GenBank/DDBJ databases">
        <authorList>
            <consortium name="PulseNet: The National Subtyping Network for Foodborne Disease Surveillance"/>
            <person name="Tarr C.L."/>
            <person name="Trees E."/>
            <person name="Katz L.S."/>
            <person name="Carleton-Romer H.A."/>
            <person name="Stroika S."/>
            <person name="Kucerova Z."/>
            <person name="Roache K.F."/>
            <person name="Sabol A.L."/>
            <person name="Besser J."/>
            <person name="Gerner-Smidt P."/>
        </authorList>
    </citation>
    <scope>NUCLEOTIDE SEQUENCE</scope>
    <source>
        <strain evidence="3">PNUSAS006765</strain>
    </source>
</reference>
<evidence type="ECO:0000313" key="3">
    <source>
        <dbReference type="EMBL" id="EBR4143142.1"/>
    </source>
</evidence>
<dbReference type="PANTHER" id="PTHR33420:SF26">
    <property type="entry name" value="FIMBRIAL SUBUNIT"/>
    <property type="match status" value="1"/>
</dbReference>
<dbReference type="PANTHER" id="PTHR33420">
    <property type="entry name" value="FIMBRIAL SUBUNIT ELFA-RELATED"/>
    <property type="match status" value="1"/>
</dbReference>
<dbReference type="Gene3D" id="2.60.40.1090">
    <property type="entry name" value="Fimbrial-type adhesion domain"/>
    <property type="match status" value="1"/>
</dbReference>
<feature type="domain" description="Fimbrial-type adhesion" evidence="2">
    <location>
        <begin position="28"/>
        <end position="179"/>
    </location>
</feature>
<feature type="chain" id="PRO_5026337424" evidence="1">
    <location>
        <begin position="23"/>
        <end position="180"/>
    </location>
</feature>
<accession>A0A5U7LWD0</accession>
<sequence>MKGKLAAVAFFAAMGITSSVMAQDGQVNFTGKIIEAGCKINGNVTDTQDIKLGEVVKTAFTAAGDSAAITKFSLVLTACPAELAGKPVSVKYDGTPDTINNDYLQLTGYGSATVASGVAIQLLNSDGSELPLGTASKAVTIATDVTDETTLDFFARYIATSATVTGGDANGTVNFTLTYN</sequence>
<dbReference type="InterPro" id="IPR050263">
    <property type="entry name" value="Bact_Fimbrial_Adh_Pro"/>
</dbReference>
<keyword evidence="1" id="KW-0732">Signal</keyword>
<evidence type="ECO:0000259" key="2">
    <source>
        <dbReference type="Pfam" id="PF00419"/>
    </source>
</evidence>
<feature type="signal peptide" evidence="1">
    <location>
        <begin position="1"/>
        <end position="22"/>
    </location>
</feature>
<dbReference type="GO" id="GO:0009289">
    <property type="term" value="C:pilus"/>
    <property type="evidence" value="ECO:0007669"/>
    <property type="project" value="InterPro"/>
</dbReference>
<gene>
    <name evidence="3" type="ORF">BVJ40_17790</name>
</gene>
<dbReference type="InterPro" id="IPR036937">
    <property type="entry name" value="Adhesion_dom_fimbrial_sf"/>
</dbReference>
<dbReference type="EMBL" id="AAGSEK010000040">
    <property type="protein sequence ID" value="EBR4143142.1"/>
    <property type="molecule type" value="Genomic_DNA"/>
</dbReference>
<dbReference type="SUPFAM" id="SSF49401">
    <property type="entry name" value="Bacterial adhesins"/>
    <property type="match status" value="1"/>
</dbReference>